<dbReference type="InterPro" id="IPR027417">
    <property type="entry name" value="P-loop_NTPase"/>
</dbReference>
<evidence type="ECO:0000313" key="5">
    <source>
        <dbReference type="EMBL" id="NKE70710.1"/>
    </source>
</evidence>
<feature type="domain" description="ABC transporter" evidence="4">
    <location>
        <begin position="2"/>
        <end position="238"/>
    </location>
</feature>
<comment type="caution">
    <text evidence="5">The sequence shown here is derived from an EMBL/GenBank/DDBJ whole genome shotgun (WGS) entry which is preliminary data.</text>
</comment>
<dbReference type="PROSITE" id="PS00211">
    <property type="entry name" value="ABC_TRANSPORTER_1"/>
    <property type="match status" value="1"/>
</dbReference>
<name>A0A7X6DP34_9BACT</name>
<dbReference type="InterPro" id="IPR003439">
    <property type="entry name" value="ABC_transporter-like_ATP-bd"/>
</dbReference>
<dbReference type="AlphaFoldDB" id="A0A7X6DP34"/>
<evidence type="ECO:0000256" key="2">
    <source>
        <dbReference type="ARBA" id="ARBA00022741"/>
    </source>
</evidence>
<organism evidence="5 6">
    <name type="scientific">Candidatus Manganitrophus noduliformans</name>
    <dbReference type="NCBI Taxonomy" id="2606439"/>
    <lineage>
        <taxon>Bacteria</taxon>
        <taxon>Pseudomonadati</taxon>
        <taxon>Nitrospirota</taxon>
        <taxon>Nitrospiria</taxon>
        <taxon>Candidatus Troglogloeales</taxon>
        <taxon>Candidatus Manganitrophaceae</taxon>
        <taxon>Candidatus Manganitrophus</taxon>
    </lineage>
</organism>
<reference evidence="5 6" key="1">
    <citation type="journal article" date="2020" name="Nature">
        <title>Bacterial chemolithoautotrophy via manganese oxidation.</title>
        <authorList>
            <person name="Yu H."/>
            <person name="Leadbetter J.R."/>
        </authorList>
    </citation>
    <scope>NUCLEOTIDE SEQUENCE [LARGE SCALE GENOMIC DNA]</scope>
    <source>
        <strain evidence="5 6">Mn-1</strain>
    </source>
</reference>
<dbReference type="Pfam" id="PF00005">
    <property type="entry name" value="ABC_tran"/>
    <property type="match status" value="1"/>
</dbReference>
<dbReference type="SMART" id="SM00382">
    <property type="entry name" value="AAA"/>
    <property type="match status" value="1"/>
</dbReference>
<dbReference type="PANTHER" id="PTHR43023:SF6">
    <property type="entry name" value="INTERMEMBRANE PHOSPHOLIPID TRANSPORT SYSTEM ATP-BINDING PROTEIN MLAF"/>
    <property type="match status" value="1"/>
</dbReference>
<dbReference type="CDD" id="cd03261">
    <property type="entry name" value="ABC_Org_Solvent_Resistant"/>
    <property type="match status" value="1"/>
</dbReference>
<proteinExistence type="predicted"/>
<dbReference type="PANTHER" id="PTHR43023">
    <property type="entry name" value="PROTEIN TRIGALACTOSYLDIACYLGLYCEROL 3, CHLOROPLASTIC"/>
    <property type="match status" value="1"/>
</dbReference>
<keyword evidence="2" id="KW-0547">Nucleotide-binding</keyword>
<dbReference type="InterPro" id="IPR017871">
    <property type="entry name" value="ABC_transporter-like_CS"/>
</dbReference>
<dbReference type="EMBL" id="VTOW01000001">
    <property type="protein sequence ID" value="NKE70710.1"/>
    <property type="molecule type" value="Genomic_DNA"/>
</dbReference>
<keyword evidence="1" id="KW-0813">Transport</keyword>
<evidence type="ECO:0000313" key="6">
    <source>
        <dbReference type="Proteomes" id="UP000534783"/>
    </source>
</evidence>
<protein>
    <submittedName>
        <fullName evidence="5">ABC transporter ATP-binding protein</fullName>
    </submittedName>
</protein>
<accession>A0A7X6DP34</accession>
<evidence type="ECO:0000256" key="3">
    <source>
        <dbReference type="ARBA" id="ARBA00022840"/>
    </source>
</evidence>
<evidence type="ECO:0000256" key="1">
    <source>
        <dbReference type="ARBA" id="ARBA00022448"/>
    </source>
</evidence>
<keyword evidence="6" id="KW-1185">Reference proteome</keyword>
<dbReference type="GO" id="GO:0005524">
    <property type="term" value="F:ATP binding"/>
    <property type="evidence" value="ECO:0007669"/>
    <property type="project" value="UniProtKB-KW"/>
</dbReference>
<sequence>MIELIDVKKSFGNNHVLRGVNLQVEAGENMVVIGGSGTGKSVILKHIIGLMRPDSGRILIDGVEIETLPERDLSEFRKRFGMLFQGAALFDSLSVWENVGFGLREHTSFPAEKIREIARKKLEMVGLKGIEDRMPADLSGGMKKRVGLARAIAMDPKIILYDEPTTGLDPIMSDVINELICRMNKQLQVTSVSITHDMKSAYKIADRIAMLYQGKILEVGTPEEIRNSPNPVVQQFITGSAVGPITVGEGIGGPKSEDKEA</sequence>
<keyword evidence="3 5" id="KW-0067">ATP-binding</keyword>
<gene>
    <name evidence="5" type="ORF">MNODULE_08165</name>
</gene>
<evidence type="ECO:0000259" key="4">
    <source>
        <dbReference type="PROSITE" id="PS50893"/>
    </source>
</evidence>
<dbReference type="InterPro" id="IPR003593">
    <property type="entry name" value="AAA+_ATPase"/>
</dbReference>
<dbReference type="Proteomes" id="UP000534783">
    <property type="component" value="Unassembled WGS sequence"/>
</dbReference>
<dbReference type="GO" id="GO:0016887">
    <property type="term" value="F:ATP hydrolysis activity"/>
    <property type="evidence" value="ECO:0007669"/>
    <property type="project" value="InterPro"/>
</dbReference>
<dbReference type="SUPFAM" id="SSF52540">
    <property type="entry name" value="P-loop containing nucleoside triphosphate hydrolases"/>
    <property type="match status" value="1"/>
</dbReference>
<dbReference type="Gene3D" id="3.40.50.300">
    <property type="entry name" value="P-loop containing nucleotide triphosphate hydrolases"/>
    <property type="match status" value="1"/>
</dbReference>
<dbReference type="PROSITE" id="PS50893">
    <property type="entry name" value="ABC_TRANSPORTER_2"/>
    <property type="match status" value="1"/>
</dbReference>